<dbReference type="AlphaFoldDB" id="A0A4R4YRS6"/>
<dbReference type="Proteomes" id="UP000295302">
    <property type="component" value="Unassembled WGS sequence"/>
</dbReference>
<evidence type="ECO:0000256" key="1">
    <source>
        <dbReference type="SAM" id="MobiDB-lite"/>
    </source>
</evidence>
<comment type="caution">
    <text evidence="2">The sequence shown here is derived from an EMBL/GenBank/DDBJ whole genome shotgun (WGS) entry which is preliminary data.</text>
</comment>
<keyword evidence="3" id="KW-1185">Reference proteome</keyword>
<dbReference type="EMBL" id="SMKQ01000052">
    <property type="protein sequence ID" value="TDD47054.1"/>
    <property type="molecule type" value="Genomic_DNA"/>
</dbReference>
<dbReference type="OrthoDB" id="4035289at2"/>
<feature type="compositionally biased region" description="Basic and acidic residues" evidence="1">
    <location>
        <begin position="43"/>
        <end position="62"/>
    </location>
</feature>
<evidence type="ECO:0000313" key="3">
    <source>
        <dbReference type="Proteomes" id="UP000295302"/>
    </source>
</evidence>
<proteinExistence type="predicted"/>
<name>A0A4R4YRS6_9ACTN</name>
<protein>
    <submittedName>
        <fullName evidence="2">Uncharacterized protein</fullName>
    </submittedName>
</protein>
<accession>A0A4R4YRS6</accession>
<evidence type="ECO:0000313" key="2">
    <source>
        <dbReference type="EMBL" id="TDD47054.1"/>
    </source>
</evidence>
<organism evidence="2 3">
    <name type="scientific">Nonomuraea terrae</name>
    <dbReference type="NCBI Taxonomy" id="2530383"/>
    <lineage>
        <taxon>Bacteria</taxon>
        <taxon>Bacillati</taxon>
        <taxon>Actinomycetota</taxon>
        <taxon>Actinomycetes</taxon>
        <taxon>Streptosporangiales</taxon>
        <taxon>Streptosporangiaceae</taxon>
        <taxon>Nonomuraea</taxon>
    </lineage>
</organism>
<feature type="region of interest" description="Disordered" evidence="1">
    <location>
        <begin position="34"/>
        <end position="62"/>
    </location>
</feature>
<gene>
    <name evidence="2" type="ORF">E1286_19050</name>
</gene>
<sequence length="62" mass="6554">MSPSGEHLPDGVATSSVSAPWLRAEMLEAARLTRGARVPAASEETRTPGRPITEDELHPCSA</sequence>
<reference evidence="2 3" key="1">
    <citation type="submission" date="2019-03" db="EMBL/GenBank/DDBJ databases">
        <title>Draft genome sequences of novel Actinobacteria.</title>
        <authorList>
            <person name="Sahin N."/>
            <person name="Ay H."/>
            <person name="Saygin H."/>
        </authorList>
    </citation>
    <scope>NUCLEOTIDE SEQUENCE [LARGE SCALE GENOMIC DNA]</scope>
    <source>
        <strain evidence="2 3">CH32</strain>
    </source>
</reference>